<proteinExistence type="inferred from homology"/>
<dbReference type="PANTHER" id="PTHR10302">
    <property type="entry name" value="SINGLE-STRANDED DNA-BINDING PROTEIN"/>
    <property type="match status" value="1"/>
</dbReference>
<dbReference type="HAMAP" id="MF_00984">
    <property type="entry name" value="SSB"/>
    <property type="match status" value="1"/>
</dbReference>
<keyword evidence="2" id="KW-0234">DNA repair</keyword>
<dbReference type="Pfam" id="PF00436">
    <property type="entry name" value="SSB"/>
    <property type="match status" value="1"/>
</dbReference>
<keyword evidence="2" id="KW-0227">DNA damage</keyword>
<dbReference type="CDD" id="cd04496">
    <property type="entry name" value="SSB_OBF"/>
    <property type="match status" value="1"/>
</dbReference>
<dbReference type="PANTHER" id="PTHR10302:SF27">
    <property type="entry name" value="SINGLE-STRANDED DNA-BINDING PROTEIN"/>
    <property type="match status" value="1"/>
</dbReference>
<evidence type="ECO:0000256" key="4">
    <source>
        <dbReference type="SAM" id="MobiDB-lite"/>
    </source>
</evidence>
<accession>A0A4R1PS55</accession>
<dbReference type="InterPro" id="IPR000424">
    <property type="entry name" value="Primosome_PriB/ssb"/>
</dbReference>
<dbReference type="GO" id="GO:0006281">
    <property type="term" value="P:DNA repair"/>
    <property type="evidence" value="ECO:0007669"/>
    <property type="project" value="UniProtKB-UniRule"/>
</dbReference>
<dbReference type="Gene3D" id="2.40.50.140">
    <property type="entry name" value="Nucleic acid-binding proteins"/>
    <property type="match status" value="1"/>
</dbReference>
<dbReference type="InterPro" id="IPR011344">
    <property type="entry name" value="ssDNA-bd"/>
</dbReference>
<comment type="subunit">
    <text evidence="2">Homotetramer.</text>
</comment>
<evidence type="ECO:0000256" key="2">
    <source>
        <dbReference type="HAMAP-Rule" id="MF_00984"/>
    </source>
</evidence>
<evidence type="ECO:0000256" key="3">
    <source>
        <dbReference type="RuleBase" id="RU000524"/>
    </source>
</evidence>
<dbReference type="Proteomes" id="UP000295063">
    <property type="component" value="Unassembled WGS sequence"/>
</dbReference>
<dbReference type="GO" id="GO:0006260">
    <property type="term" value="P:DNA replication"/>
    <property type="evidence" value="ECO:0007669"/>
    <property type="project" value="UniProtKB-UniRule"/>
</dbReference>
<dbReference type="InterPro" id="IPR012340">
    <property type="entry name" value="NA-bd_OB-fold"/>
</dbReference>
<dbReference type="EMBL" id="SLUI01000015">
    <property type="protein sequence ID" value="TCL34481.1"/>
    <property type="molecule type" value="Genomic_DNA"/>
</dbReference>
<keyword evidence="1 2" id="KW-0238">DNA-binding</keyword>
<keyword evidence="2" id="KW-0235">DNA replication</keyword>
<keyword evidence="2" id="KW-0233">DNA recombination</keyword>
<evidence type="ECO:0000313" key="6">
    <source>
        <dbReference type="Proteomes" id="UP000295063"/>
    </source>
</evidence>
<organism evidence="5 6">
    <name type="scientific">Anaerospora hongkongensis</name>
    <dbReference type="NCBI Taxonomy" id="244830"/>
    <lineage>
        <taxon>Bacteria</taxon>
        <taxon>Bacillati</taxon>
        <taxon>Bacillota</taxon>
        <taxon>Negativicutes</taxon>
        <taxon>Selenomonadales</taxon>
        <taxon>Sporomusaceae</taxon>
        <taxon>Anaerospora</taxon>
    </lineage>
</organism>
<dbReference type="AlphaFoldDB" id="A0A4R1PS55"/>
<comment type="caution">
    <text evidence="5">The sequence shown here is derived from an EMBL/GenBank/DDBJ whole genome shotgun (WGS) entry which is preliminary data.</text>
</comment>
<comment type="caution">
    <text evidence="2">Lacks conserved residue(s) required for the propagation of feature annotation.</text>
</comment>
<feature type="region of interest" description="Disordered" evidence="4">
    <location>
        <begin position="106"/>
        <end position="128"/>
    </location>
</feature>
<sequence>MNSVKLIGRLAQDPEVRYTKTGKAVASFTVAVSRSFGAPGQEQRESTDFIPIVAWGNLAEMCGNNLAKGHRVFVEGRLQVRSYETADGQKRRVTEIVANFVAQSMESDKGMGSGSGSSNAGKPVDFGQFGRDVIDEEIPF</sequence>
<dbReference type="NCBIfam" id="TIGR00621">
    <property type="entry name" value="ssb"/>
    <property type="match status" value="1"/>
</dbReference>
<keyword evidence="6" id="KW-1185">Reference proteome</keyword>
<evidence type="ECO:0000256" key="1">
    <source>
        <dbReference type="ARBA" id="ARBA00023125"/>
    </source>
</evidence>
<dbReference type="SUPFAM" id="SSF50249">
    <property type="entry name" value="Nucleic acid-binding proteins"/>
    <property type="match status" value="1"/>
</dbReference>
<evidence type="ECO:0000313" key="5">
    <source>
        <dbReference type="EMBL" id="TCL34481.1"/>
    </source>
</evidence>
<name>A0A4R1PS55_9FIRM</name>
<dbReference type="GO" id="GO:0009295">
    <property type="term" value="C:nucleoid"/>
    <property type="evidence" value="ECO:0007669"/>
    <property type="project" value="TreeGrafter"/>
</dbReference>
<dbReference type="RefSeq" id="WP_132082891.1">
    <property type="nucleotide sequence ID" value="NZ_DAIMLW010000009.1"/>
</dbReference>
<comment type="function">
    <text evidence="2">Plays an important role in DNA replication, recombination and repair. Binds to ssDNA and to an array of partner proteins to recruit them to their sites of action during DNA metabolism.</text>
</comment>
<dbReference type="GO" id="GO:0006310">
    <property type="term" value="P:DNA recombination"/>
    <property type="evidence" value="ECO:0007669"/>
    <property type="project" value="UniProtKB-UniRule"/>
</dbReference>
<dbReference type="OrthoDB" id="9809878at2"/>
<reference evidence="5 6" key="1">
    <citation type="submission" date="2019-03" db="EMBL/GenBank/DDBJ databases">
        <title>Genomic Encyclopedia of Type Strains, Phase IV (KMG-IV): sequencing the most valuable type-strain genomes for metagenomic binning, comparative biology and taxonomic classification.</title>
        <authorList>
            <person name="Goeker M."/>
        </authorList>
    </citation>
    <scope>NUCLEOTIDE SEQUENCE [LARGE SCALE GENOMIC DNA]</scope>
    <source>
        <strain evidence="5 6">DSM 15969</strain>
    </source>
</reference>
<feature type="short sequence motif" description="Important for interaction with partner proteins" evidence="2">
    <location>
        <begin position="135"/>
        <end position="140"/>
    </location>
</feature>
<protein>
    <recommendedName>
        <fullName evidence="2 3">Single-stranded DNA-binding protein</fullName>
        <shortName evidence="2">SSB</shortName>
    </recommendedName>
</protein>
<dbReference type="GO" id="GO:0003697">
    <property type="term" value="F:single-stranded DNA binding"/>
    <property type="evidence" value="ECO:0007669"/>
    <property type="project" value="UniProtKB-UniRule"/>
</dbReference>
<gene>
    <name evidence="5" type="ORF">EV210_11567</name>
</gene>
<dbReference type="PROSITE" id="PS50935">
    <property type="entry name" value="SSB"/>
    <property type="match status" value="1"/>
</dbReference>